<dbReference type="PANTHER" id="PTHR13199:SF11">
    <property type="entry name" value="PROTEIN ATOSSA"/>
    <property type="match status" value="1"/>
</dbReference>
<sequence length="996" mass="112826">MKPNEGYEIGQEDLIAQLGLLILEGRKPKDVRSSLKDCINYDYDGLLHHRKEDFLSFWKSCYSMYIEVWLYRQEKFNDKEAMNGLSGYLLIEQWEIKLNRSSDNGFHCTEKMLIQAIKSKLYFSQLSAWLSLTKGKFPRHTYFRLCQTENKTPLKRFIRAPDFHQFPQVSLTPTKELVVSLHSLPHSDLPLDYPMFLWVLTDLASGETPQRKIAEKLPSDFEEDLALKDECSSYDISQGKDYSASPSHVVRKLEFESVSMAGQKALDKQQCVEKDVDKTSSFETFENVNRTSLEQSICSTERELLEFSAKNQASEYVAKEKQNLISNKKGRNVSCEMSKQENKNLSLTKTHFNLSRNPKTSTSPQPQDHKLFCKEMQCSAEASISTGSFDKNPELLTSSAKSLVPKSDVKNHLPGSFSEEKEFNSSATEVHRTSPVSKEQICDQGIYEIMQNLRKDEGASPLCRKTDSNTLASGTTALGCQKKFMSMEKRCFENSRDSEIFTTGLNSKCRTHEISRKSLLTRNISAGSSEHTTLNADVLKCSHKEKKSSSKVDVDLKNCKQGYSNDRTLDDFERDSLHRQRSNSESSNDKAYCNLQGEQFISAKDRKLKNINQVSVDRQRSNSESLEARCLDHTMKKSWGIDKYGNILHRTKNEIGDILPPEVRHVIDQEYKKTFNESLRKCCLSSEGCCETEQGVCKRKVGKTEKTEKGEDNVFREQKFTAIPSRNSRYHFRHASTGTLAVFHPRTGLPVSSSPAPFRKTSQKQTVDDICSPSREPSSLSCGNLSKSAPTLTTQSLLVNFEESVLNDRLLPDGVVEGFTAELSASGSKKCLAHVTLPVQAYFFKLSDDNAPSPYMGYISLDVPGLPKKGYHVPRKGTIQLTLFNPNQTVVKVFVVLYDFSDMQPNFQTFLRQKTTSLVKSDGLVDRIHDNLHYLIHLRFASSKSGRIYLHTDIRVIFARHPPDQGHLRTATSGPTNPKYVPRHDTPGGFLISART</sequence>
<evidence type="ECO:0000256" key="1">
    <source>
        <dbReference type="ARBA" id="ARBA00034497"/>
    </source>
</evidence>
<proteinExistence type="inferred from homology"/>
<comment type="similarity">
    <text evidence="1">Belongs to the ATOS family.</text>
</comment>
<feature type="region of interest" description="Disordered" evidence="2">
    <location>
        <begin position="570"/>
        <end position="590"/>
    </location>
</feature>
<dbReference type="InterPro" id="IPR051506">
    <property type="entry name" value="ATOS_Transcription_Regulators"/>
</dbReference>
<dbReference type="InterPro" id="IPR033473">
    <property type="entry name" value="Atos-like_C"/>
</dbReference>
<feature type="region of interest" description="Disordered" evidence="2">
    <location>
        <begin position="752"/>
        <end position="785"/>
    </location>
</feature>
<keyword evidence="4" id="KW-1185">Reference proteome</keyword>
<dbReference type="AlphaFoldDB" id="A0A7D9D9W6"/>
<dbReference type="InterPro" id="IPR025261">
    <property type="entry name" value="Atos-like_cons_dom"/>
</dbReference>
<reference evidence="3" key="1">
    <citation type="submission" date="2020-04" db="EMBL/GenBank/DDBJ databases">
        <authorList>
            <person name="Alioto T."/>
            <person name="Alioto T."/>
            <person name="Gomez Garrido J."/>
        </authorList>
    </citation>
    <scope>NUCLEOTIDE SEQUENCE</scope>
    <source>
        <strain evidence="3">A484AB</strain>
    </source>
</reference>
<feature type="compositionally biased region" description="Polar residues" evidence="2">
    <location>
        <begin position="775"/>
        <end position="785"/>
    </location>
</feature>
<dbReference type="PANTHER" id="PTHR13199">
    <property type="entry name" value="GH03947P"/>
    <property type="match status" value="1"/>
</dbReference>
<organism evidence="3 4">
    <name type="scientific">Paramuricea clavata</name>
    <name type="common">Red gorgonian</name>
    <name type="synonym">Violescent sea-whip</name>
    <dbReference type="NCBI Taxonomy" id="317549"/>
    <lineage>
        <taxon>Eukaryota</taxon>
        <taxon>Metazoa</taxon>
        <taxon>Cnidaria</taxon>
        <taxon>Anthozoa</taxon>
        <taxon>Octocorallia</taxon>
        <taxon>Malacalcyonacea</taxon>
        <taxon>Plexauridae</taxon>
        <taxon>Paramuricea</taxon>
    </lineage>
</organism>
<dbReference type="Proteomes" id="UP001152795">
    <property type="component" value="Unassembled WGS sequence"/>
</dbReference>
<dbReference type="SMART" id="SM01177">
    <property type="entry name" value="DUF4210"/>
    <property type="match status" value="1"/>
</dbReference>
<evidence type="ECO:0000313" key="3">
    <source>
        <dbReference type="EMBL" id="CAB3979413.1"/>
    </source>
</evidence>
<dbReference type="OrthoDB" id="8625101at2759"/>
<evidence type="ECO:0000313" key="4">
    <source>
        <dbReference type="Proteomes" id="UP001152795"/>
    </source>
</evidence>
<comment type="caution">
    <text evidence="3">The sequence shown here is derived from an EMBL/GenBank/DDBJ whole genome shotgun (WGS) entry which is preliminary data.</text>
</comment>
<dbReference type="Pfam" id="PF13889">
    <property type="entry name" value="Chromosome_seg"/>
    <property type="match status" value="1"/>
</dbReference>
<dbReference type="Pfam" id="PF13915">
    <property type="entry name" value="DUF4210"/>
    <property type="match status" value="1"/>
</dbReference>
<dbReference type="EMBL" id="CACRXK020000195">
    <property type="protein sequence ID" value="CAB3979413.1"/>
    <property type="molecule type" value="Genomic_DNA"/>
</dbReference>
<feature type="region of interest" description="Disordered" evidence="2">
    <location>
        <begin position="415"/>
        <end position="435"/>
    </location>
</feature>
<gene>
    <name evidence="3" type="ORF">PACLA_8A041739</name>
</gene>
<protein>
    <submittedName>
        <fullName evidence="3">Uncharacterized protein</fullName>
    </submittedName>
</protein>
<evidence type="ECO:0000256" key="2">
    <source>
        <dbReference type="SAM" id="MobiDB-lite"/>
    </source>
</evidence>
<name>A0A7D9D9W6_PARCT</name>
<accession>A0A7D9D9W6</accession>
<feature type="region of interest" description="Disordered" evidence="2">
    <location>
        <begin position="965"/>
        <end position="996"/>
    </location>
</feature>